<proteinExistence type="evidence at transcript level"/>
<dbReference type="EMBL" id="GABZ01002968">
    <property type="protein sequence ID" value="JAA50557.1"/>
    <property type="molecule type" value="mRNA"/>
</dbReference>
<dbReference type="AlphaFoldDB" id="K9IRH7"/>
<evidence type="ECO:0000313" key="2">
    <source>
        <dbReference type="EMBL" id="JAA50557.1"/>
    </source>
</evidence>
<sequence>PQCRWALLFPKCVQTGQTAPGGQAGLGRAKGKETGRKPRRSPPSTGMLGARPSTSRVRVWCMQGGLKQQLQRRWSGRPCSAPWRDARLCQPLCVPPSVRMNTLETLLCFLLKEAGRKRGGCEGPEATQSPW</sequence>
<name>K9IRH7_DESRO</name>
<evidence type="ECO:0000256" key="1">
    <source>
        <dbReference type="SAM" id="MobiDB-lite"/>
    </source>
</evidence>
<accession>K9IRH7</accession>
<reference evidence="2" key="1">
    <citation type="submission" date="2012-11" db="EMBL/GenBank/DDBJ databases">
        <title>The Vampirome: Transcriptome and Proteome Analysis of the Submandibular and Accessory Glands of the Vampire Bat and Vector of Human Rabies, Desmodus rotundus.</title>
        <authorList>
            <person name="Francischetti I.M.B."/>
            <person name="Assumpcao T.C.F."/>
            <person name="Ma D."/>
            <person name="Vicente E.C."/>
            <person name="Ribeiro J.M.C."/>
        </authorList>
    </citation>
    <scope>NUCLEOTIDE SEQUENCE</scope>
    <source>
        <tissue evidence="2">Salivary gland</tissue>
    </source>
</reference>
<feature type="region of interest" description="Disordered" evidence="1">
    <location>
        <begin position="19"/>
        <end position="53"/>
    </location>
</feature>
<feature type="non-terminal residue" evidence="2">
    <location>
        <position position="1"/>
    </location>
</feature>
<organism evidence="2">
    <name type="scientific">Desmodus rotundus</name>
    <name type="common">Vampire bat</name>
    <dbReference type="NCBI Taxonomy" id="9430"/>
    <lineage>
        <taxon>Eukaryota</taxon>
        <taxon>Metazoa</taxon>
        <taxon>Chordata</taxon>
        <taxon>Craniata</taxon>
        <taxon>Vertebrata</taxon>
        <taxon>Euteleostomi</taxon>
        <taxon>Mammalia</taxon>
        <taxon>Eutheria</taxon>
        <taxon>Laurasiatheria</taxon>
        <taxon>Chiroptera</taxon>
        <taxon>Yangochiroptera</taxon>
        <taxon>Phyllostomidae</taxon>
        <taxon>Desmodontinae</taxon>
        <taxon>Desmodus</taxon>
    </lineage>
</organism>
<protein>
    <submittedName>
        <fullName evidence="2">Uncharacterized protein</fullName>
    </submittedName>
</protein>